<dbReference type="AlphaFoldDB" id="A0AAV7NT58"/>
<organism evidence="2 3">
    <name type="scientific">Pleurodeles waltl</name>
    <name type="common">Iberian ribbed newt</name>
    <dbReference type="NCBI Taxonomy" id="8319"/>
    <lineage>
        <taxon>Eukaryota</taxon>
        <taxon>Metazoa</taxon>
        <taxon>Chordata</taxon>
        <taxon>Craniata</taxon>
        <taxon>Vertebrata</taxon>
        <taxon>Euteleostomi</taxon>
        <taxon>Amphibia</taxon>
        <taxon>Batrachia</taxon>
        <taxon>Caudata</taxon>
        <taxon>Salamandroidea</taxon>
        <taxon>Salamandridae</taxon>
        <taxon>Pleurodelinae</taxon>
        <taxon>Pleurodeles</taxon>
    </lineage>
</organism>
<accession>A0AAV7NT58</accession>
<proteinExistence type="predicted"/>
<keyword evidence="3" id="KW-1185">Reference proteome</keyword>
<feature type="compositionally biased region" description="Basic and acidic residues" evidence="1">
    <location>
        <begin position="53"/>
        <end position="62"/>
    </location>
</feature>
<evidence type="ECO:0000256" key="1">
    <source>
        <dbReference type="SAM" id="MobiDB-lite"/>
    </source>
</evidence>
<comment type="caution">
    <text evidence="2">The sequence shown here is derived from an EMBL/GenBank/DDBJ whole genome shotgun (WGS) entry which is preliminary data.</text>
</comment>
<reference evidence="2" key="1">
    <citation type="journal article" date="2022" name="bioRxiv">
        <title>Sequencing and chromosome-scale assembly of the giantPleurodeles waltlgenome.</title>
        <authorList>
            <person name="Brown T."/>
            <person name="Elewa A."/>
            <person name="Iarovenko S."/>
            <person name="Subramanian E."/>
            <person name="Araus A.J."/>
            <person name="Petzold A."/>
            <person name="Susuki M."/>
            <person name="Suzuki K.-i.T."/>
            <person name="Hayashi T."/>
            <person name="Toyoda A."/>
            <person name="Oliveira C."/>
            <person name="Osipova E."/>
            <person name="Leigh N.D."/>
            <person name="Simon A."/>
            <person name="Yun M.H."/>
        </authorList>
    </citation>
    <scope>NUCLEOTIDE SEQUENCE</scope>
    <source>
        <strain evidence="2">20211129_DDA</strain>
        <tissue evidence="2">Liver</tissue>
    </source>
</reference>
<feature type="region of interest" description="Disordered" evidence="1">
    <location>
        <begin position="19"/>
        <end position="158"/>
    </location>
</feature>
<sequence>MAWTRLRLVKNVELRVADSHKGQAGKQRVSPLRSRPPVWPPGWWREGASGGAKLRDPSDGSRVRRRRSECGLRTSAEPWTKARRRTGPGRVAKEAPGSALFCLGSPGAGAPRCPLVRRGERGPRGRWTTEEPGPEDDHDDHGGTEQKSTGKEALSHED</sequence>
<dbReference type="Proteomes" id="UP001066276">
    <property type="component" value="Chromosome 8"/>
</dbReference>
<name>A0AAV7NT58_PLEWA</name>
<dbReference type="EMBL" id="JANPWB010000012">
    <property type="protein sequence ID" value="KAJ1117558.1"/>
    <property type="molecule type" value="Genomic_DNA"/>
</dbReference>
<feature type="compositionally biased region" description="Basic and acidic residues" evidence="1">
    <location>
        <begin position="117"/>
        <end position="129"/>
    </location>
</feature>
<protein>
    <submittedName>
        <fullName evidence="2">Uncharacterized protein</fullName>
    </submittedName>
</protein>
<evidence type="ECO:0000313" key="2">
    <source>
        <dbReference type="EMBL" id="KAJ1117558.1"/>
    </source>
</evidence>
<feature type="compositionally biased region" description="Basic and acidic residues" evidence="1">
    <location>
        <begin position="139"/>
        <end position="158"/>
    </location>
</feature>
<gene>
    <name evidence="2" type="ORF">NDU88_005756</name>
</gene>
<evidence type="ECO:0000313" key="3">
    <source>
        <dbReference type="Proteomes" id="UP001066276"/>
    </source>
</evidence>